<keyword evidence="8" id="KW-1185">Reference proteome</keyword>
<comment type="subcellular location">
    <subcellularLocation>
        <location evidence="1">Membrane</location>
        <topology evidence="1">Multi-pass membrane protein</topology>
    </subcellularLocation>
</comment>
<feature type="transmembrane region" description="Helical" evidence="5">
    <location>
        <begin position="353"/>
        <end position="370"/>
    </location>
</feature>
<dbReference type="InParanoid" id="A0A1I4DKE0"/>
<feature type="transmembrane region" description="Helical" evidence="5">
    <location>
        <begin position="98"/>
        <end position="118"/>
    </location>
</feature>
<feature type="transmembrane region" description="Helical" evidence="5">
    <location>
        <begin position="231"/>
        <end position="250"/>
    </location>
</feature>
<proteinExistence type="predicted"/>
<dbReference type="Pfam" id="PF04932">
    <property type="entry name" value="Wzy_C"/>
    <property type="match status" value="1"/>
</dbReference>
<feature type="transmembrane region" description="Helical" evidence="5">
    <location>
        <begin position="161"/>
        <end position="181"/>
    </location>
</feature>
<dbReference type="EMBL" id="FOSW01000004">
    <property type="protein sequence ID" value="SFK92917.1"/>
    <property type="molecule type" value="Genomic_DNA"/>
</dbReference>
<sequence length="415" mass="44553">MTGRDELRSIDRYGRWVLLAVFVVLLGGRFTLDRLGDFPAWDLRWAGLAVVGLLWLASVTVARERTTPVRTAALAGWFTAWAVWMAVSAFWAPPDARVSGALLDLLFLVALVWAGWSVAARVHPAVLSSLWWWLYAAGWLYLAGALAAGPDVQGRYSAFGGGPNVFVRVMALGLLASLFLATTRRAHWVLLAIPPFLYGAYMSGSRGGLLALAVVVVVGGVPLLRRMSRTTVGTLVLGGAAVALVAPFVYDPAWFAFLRSRFLEQTLQQGYDSGRGDIVERSLEIFAAHPWIGAGLDGFYALQGQGTDYEYPHNLLLAGATEGGLLGLGLVVGALVAGGLVLRRLRPLDTDTLGFALAALFMLVASMFSGDYYDSRFLWFFLGVAVLAARARSRATPAPRLPAAEPVTAGASHEG</sequence>
<dbReference type="PANTHER" id="PTHR37422:SF23">
    <property type="entry name" value="TEICHURONIC ACID BIOSYNTHESIS PROTEIN TUAE"/>
    <property type="match status" value="1"/>
</dbReference>
<evidence type="ECO:0000256" key="1">
    <source>
        <dbReference type="ARBA" id="ARBA00004141"/>
    </source>
</evidence>
<keyword evidence="2 5" id="KW-0812">Transmembrane</keyword>
<accession>A0A1I4DKE0</accession>
<dbReference type="OrthoDB" id="3280688at2"/>
<dbReference type="STRING" id="504800.SAMN04488085_104399"/>
<dbReference type="InterPro" id="IPR007016">
    <property type="entry name" value="O-antigen_ligase-rel_domated"/>
</dbReference>
<dbReference type="Proteomes" id="UP000199152">
    <property type="component" value="Unassembled WGS sequence"/>
</dbReference>
<feature type="transmembrane region" description="Helical" evidence="5">
    <location>
        <begin position="207"/>
        <end position="224"/>
    </location>
</feature>
<reference evidence="7 8" key="1">
    <citation type="submission" date="2016-10" db="EMBL/GenBank/DDBJ databases">
        <authorList>
            <person name="de Groot N.N."/>
        </authorList>
    </citation>
    <scope>NUCLEOTIDE SEQUENCE [LARGE SCALE GENOMIC DNA]</scope>
    <source>
        <strain evidence="7 8">DSM 45317</strain>
    </source>
</reference>
<feature type="transmembrane region" description="Helical" evidence="5">
    <location>
        <begin position="12"/>
        <end position="31"/>
    </location>
</feature>
<feature type="domain" description="O-antigen ligase-related" evidence="6">
    <location>
        <begin position="197"/>
        <end position="331"/>
    </location>
</feature>
<evidence type="ECO:0000313" key="8">
    <source>
        <dbReference type="Proteomes" id="UP000199152"/>
    </source>
</evidence>
<keyword evidence="7" id="KW-0436">Ligase</keyword>
<organism evidence="7 8">
    <name type="scientific">Geodermatophilus ruber</name>
    <dbReference type="NCBI Taxonomy" id="504800"/>
    <lineage>
        <taxon>Bacteria</taxon>
        <taxon>Bacillati</taxon>
        <taxon>Actinomycetota</taxon>
        <taxon>Actinomycetes</taxon>
        <taxon>Geodermatophilales</taxon>
        <taxon>Geodermatophilaceae</taxon>
        <taxon>Geodermatophilus</taxon>
    </lineage>
</organism>
<dbReference type="GO" id="GO:0016874">
    <property type="term" value="F:ligase activity"/>
    <property type="evidence" value="ECO:0007669"/>
    <property type="project" value="UniProtKB-KW"/>
</dbReference>
<evidence type="ECO:0000256" key="2">
    <source>
        <dbReference type="ARBA" id="ARBA00022692"/>
    </source>
</evidence>
<dbReference type="RefSeq" id="WP_091323525.1">
    <property type="nucleotide sequence ID" value="NZ_FOSW01000004.1"/>
</dbReference>
<feature type="transmembrane region" description="Helical" evidence="5">
    <location>
        <begin position="43"/>
        <end position="62"/>
    </location>
</feature>
<feature type="transmembrane region" description="Helical" evidence="5">
    <location>
        <begin position="130"/>
        <end position="149"/>
    </location>
</feature>
<dbReference type="GO" id="GO:0016020">
    <property type="term" value="C:membrane"/>
    <property type="evidence" value="ECO:0007669"/>
    <property type="project" value="UniProtKB-SubCell"/>
</dbReference>
<evidence type="ECO:0000313" key="7">
    <source>
        <dbReference type="EMBL" id="SFK92917.1"/>
    </source>
</evidence>
<evidence type="ECO:0000256" key="5">
    <source>
        <dbReference type="SAM" id="Phobius"/>
    </source>
</evidence>
<gene>
    <name evidence="7" type="ORF">SAMN04488085_104399</name>
</gene>
<feature type="transmembrane region" description="Helical" evidence="5">
    <location>
        <begin position="186"/>
        <end position="201"/>
    </location>
</feature>
<dbReference type="AlphaFoldDB" id="A0A1I4DKE0"/>
<feature type="transmembrane region" description="Helical" evidence="5">
    <location>
        <begin position="323"/>
        <end position="341"/>
    </location>
</feature>
<name>A0A1I4DKE0_9ACTN</name>
<protein>
    <submittedName>
        <fullName evidence="7">O-antigen ligase</fullName>
    </submittedName>
</protein>
<dbReference type="InterPro" id="IPR051533">
    <property type="entry name" value="WaaL-like"/>
</dbReference>
<feature type="transmembrane region" description="Helical" evidence="5">
    <location>
        <begin position="74"/>
        <end position="92"/>
    </location>
</feature>
<dbReference type="PANTHER" id="PTHR37422">
    <property type="entry name" value="TEICHURONIC ACID BIOSYNTHESIS PROTEIN TUAE"/>
    <property type="match status" value="1"/>
</dbReference>
<evidence type="ECO:0000256" key="4">
    <source>
        <dbReference type="ARBA" id="ARBA00023136"/>
    </source>
</evidence>
<evidence type="ECO:0000256" key="3">
    <source>
        <dbReference type="ARBA" id="ARBA00022989"/>
    </source>
</evidence>
<keyword evidence="3 5" id="KW-1133">Transmembrane helix</keyword>
<keyword evidence="4 5" id="KW-0472">Membrane</keyword>
<evidence type="ECO:0000259" key="6">
    <source>
        <dbReference type="Pfam" id="PF04932"/>
    </source>
</evidence>